<sequence length="333" mass="37613">MAYNCTPIWRWTTCTVNVENRQRSAGWWLVLCILSSSVLSAQLDSTFVETFGERSRINGGIRYRDNSAVFSVNDREELTLTNRGLALRIGGRYRWIGYTFSIPISDLGTGSELGDAKSLGANIQFYRNTFYLNANVRRTIGFERDSPDRAPEFREDIRFLNALLFGFRILNSKRFSLRSSFRLRNRQLRSAGSWLVGGAVARQVIKADSLELPLREAGTSVIDRFSQTKIGTGVGYAYTFIFGKYWFATPLLIAGPEIRFIAFDPLGTEREVERLRLSARVRGRISVGANGIRNYIALSASYLPSADNSDAFDTRVDEVQIELRIGHRIGVKD</sequence>
<evidence type="ECO:0000313" key="2">
    <source>
        <dbReference type="Proteomes" id="UP000837803"/>
    </source>
</evidence>
<accession>A0ABN8F0X5</accession>
<dbReference type="Pfam" id="PF14391">
    <property type="entry name" value="DUF4421"/>
    <property type="match status" value="1"/>
</dbReference>
<organism evidence="1 2">
    <name type="scientific">Neolewinella maritima</name>
    <dbReference type="NCBI Taxonomy" id="1383882"/>
    <lineage>
        <taxon>Bacteria</taxon>
        <taxon>Pseudomonadati</taxon>
        <taxon>Bacteroidota</taxon>
        <taxon>Saprospiria</taxon>
        <taxon>Saprospirales</taxon>
        <taxon>Lewinellaceae</taxon>
        <taxon>Neolewinella</taxon>
    </lineage>
</organism>
<name>A0ABN8F0X5_9BACT</name>
<dbReference type="InterPro" id="IPR025535">
    <property type="entry name" value="DUF4421"/>
</dbReference>
<dbReference type="Proteomes" id="UP000837803">
    <property type="component" value="Unassembled WGS sequence"/>
</dbReference>
<protein>
    <recommendedName>
        <fullName evidence="3">DUF4421 domain-containing protein</fullName>
    </recommendedName>
</protein>
<proteinExistence type="predicted"/>
<keyword evidence="2" id="KW-1185">Reference proteome</keyword>
<evidence type="ECO:0008006" key="3">
    <source>
        <dbReference type="Google" id="ProtNLM"/>
    </source>
</evidence>
<dbReference type="EMBL" id="CAKLPZ010000001">
    <property type="protein sequence ID" value="CAH1000284.1"/>
    <property type="molecule type" value="Genomic_DNA"/>
</dbReference>
<evidence type="ECO:0000313" key="1">
    <source>
        <dbReference type="EMBL" id="CAH1000284.1"/>
    </source>
</evidence>
<gene>
    <name evidence="1" type="ORF">LEM8419_01435</name>
</gene>
<reference evidence="1" key="1">
    <citation type="submission" date="2021-12" db="EMBL/GenBank/DDBJ databases">
        <authorList>
            <person name="Rodrigo-Torres L."/>
            <person name="Arahal R. D."/>
            <person name="Lucena T."/>
        </authorList>
    </citation>
    <scope>NUCLEOTIDE SEQUENCE</scope>
    <source>
        <strain evidence="1">CECT 8419</strain>
    </source>
</reference>
<comment type="caution">
    <text evidence="1">The sequence shown here is derived from an EMBL/GenBank/DDBJ whole genome shotgun (WGS) entry which is preliminary data.</text>
</comment>